<name>A0A2G5B7S5_COERN</name>
<keyword evidence="4" id="KW-1185">Reference proteome</keyword>
<feature type="compositionally biased region" description="Polar residues" evidence="2">
    <location>
        <begin position="33"/>
        <end position="43"/>
    </location>
</feature>
<organism evidence="3 4">
    <name type="scientific">Coemansia reversa (strain ATCC 12441 / NRRL 1564)</name>
    <dbReference type="NCBI Taxonomy" id="763665"/>
    <lineage>
        <taxon>Eukaryota</taxon>
        <taxon>Fungi</taxon>
        <taxon>Fungi incertae sedis</taxon>
        <taxon>Zoopagomycota</taxon>
        <taxon>Kickxellomycotina</taxon>
        <taxon>Kickxellomycetes</taxon>
        <taxon>Kickxellales</taxon>
        <taxon>Kickxellaceae</taxon>
        <taxon>Coemansia</taxon>
    </lineage>
</organism>
<evidence type="ECO:0000256" key="1">
    <source>
        <dbReference type="SAM" id="Coils"/>
    </source>
</evidence>
<gene>
    <name evidence="3" type="ORF">COEREDRAFT_9680</name>
</gene>
<evidence type="ECO:0000313" key="4">
    <source>
        <dbReference type="Proteomes" id="UP000242474"/>
    </source>
</evidence>
<feature type="compositionally biased region" description="Basic residues" evidence="2">
    <location>
        <begin position="44"/>
        <end position="54"/>
    </location>
</feature>
<dbReference type="AlphaFoldDB" id="A0A2G5B7S5"/>
<protein>
    <submittedName>
        <fullName evidence="3">Uncharacterized protein</fullName>
    </submittedName>
</protein>
<dbReference type="Proteomes" id="UP000242474">
    <property type="component" value="Unassembled WGS sequence"/>
</dbReference>
<feature type="region of interest" description="Disordered" evidence="2">
    <location>
        <begin position="25"/>
        <end position="65"/>
    </location>
</feature>
<sequence>MTRIEAANPPPKSVVNNKTIKAGAKKVQKVAPASTQSAPLQRNKSVRSKNKRVKTLPPIQPGSIQQNMSMEFKAKNSSQSSASISTLPAPKQENKPVEFKIEKGAQTSAPASLQWNKTFTFTSPSHNTVDCRSFMFHGPNMKDAVISDIPKHDTNNGAKLSFSKDSSSYNIKTELSLKTGSKVVSKPEIELAFTPKTKSILATETVAATAETNGISVKKAELKMEPKMENIIKAETTSVAGPVSETMSVPKVKELSVPKIASVSVSEAKKDSAADVVSGPTPVLVAEPKPEKILVPELKELSVPKIVSVPVPEAKKDPLTEVVSTSTTLLVKEHVPGPMTGSETQDIAEGSILEQLPKQVASLTNDTCGSDSIENNLQCSKAIVGAETGAKLEALEAKRTQLQTKRDIARLEALVEQKKAEEEFNVVVSKALEKKNAVIAINNARISAIDNELFTNEKEIDHAIEEADQLLKNLVHPRILMLLETRTALAGNKIASEQAGE</sequence>
<keyword evidence="1" id="KW-0175">Coiled coil</keyword>
<reference evidence="3 4" key="1">
    <citation type="journal article" date="2015" name="Genome Biol. Evol.">
        <title>Phylogenomic analyses indicate that early fungi evolved digesting cell walls of algal ancestors of land plants.</title>
        <authorList>
            <person name="Chang Y."/>
            <person name="Wang S."/>
            <person name="Sekimoto S."/>
            <person name="Aerts A.L."/>
            <person name="Choi C."/>
            <person name="Clum A."/>
            <person name="LaButti K.M."/>
            <person name="Lindquist E.A."/>
            <person name="Yee Ngan C."/>
            <person name="Ohm R.A."/>
            <person name="Salamov A.A."/>
            <person name="Grigoriev I.V."/>
            <person name="Spatafora J.W."/>
            <person name="Berbee M.L."/>
        </authorList>
    </citation>
    <scope>NUCLEOTIDE SEQUENCE [LARGE SCALE GENOMIC DNA]</scope>
    <source>
        <strain evidence="3 4">NRRL 1564</strain>
    </source>
</reference>
<evidence type="ECO:0000313" key="3">
    <source>
        <dbReference type="EMBL" id="PIA15044.1"/>
    </source>
</evidence>
<accession>A0A2G5B7S5</accession>
<dbReference type="EMBL" id="KZ303510">
    <property type="protein sequence ID" value="PIA15044.1"/>
    <property type="molecule type" value="Genomic_DNA"/>
</dbReference>
<proteinExistence type="predicted"/>
<evidence type="ECO:0000256" key="2">
    <source>
        <dbReference type="SAM" id="MobiDB-lite"/>
    </source>
</evidence>
<feature type="coiled-coil region" evidence="1">
    <location>
        <begin position="392"/>
        <end position="421"/>
    </location>
</feature>
<dbReference type="OrthoDB" id="10456861at2759"/>